<dbReference type="GO" id="GO:0005829">
    <property type="term" value="C:cytosol"/>
    <property type="evidence" value="ECO:0007669"/>
    <property type="project" value="TreeGrafter"/>
</dbReference>
<dbReference type="FunFam" id="3.40.50.720:FF:000203">
    <property type="entry name" value="D-3-phosphoglycerate dehydrogenase (SerA)"/>
    <property type="match status" value="1"/>
</dbReference>
<dbReference type="PANTHER" id="PTHR10996">
    <property type="entry name" value="2-HYDROXYACID DEHYDROGENASE-RELATED"/>
    <property type="match status" value="1"/>
</dbReference>
<dbReference type="GO" id="GO:0016618">
    <property type="term" value="F:hydroxypyruvate reductase [NAD(P)H] activity"/>
    <property type="evidence" value="ECO:0007669"/>
    <property type="project" value="TreeGrafter"/>
</dbReference>
<evidence type="ECO:0000313" key="7">
    <source>
        <dbReference type="EMBL" id="SDE68869.1"/>
    </source>
</evidence>
<dbReference type="PANTHER" id="PTHR10996:SF178">
    <property type="entry name" value="2-HYDROXYACID DEHYDROGENASE YGL185C-RELATED"/>
    <property type="match status" value="1"/>
</dbReference>
<gene>
    <name evidence="7" type="ORF">SAMN05192589_12534</name>
</gene>
<dbReference type="GO" id="GO:0030267">
    <property type="term" value="F:glyoxylate reductase (NADPH) activity"/>
    <property type="evidence" value="ECO:0007669"/>
    <property type="project" value="TreeGrafter"/>
</dbReference>
<keyword evidence="8" id="KW-1185">Reference proteome</keyword>
<evidence type="ECO:0000256" key="3">
    <source>
        <dbReference type="ARBA" id="ARBA00023027"/>
    </source>
</evidence>
<dbReference type="InterPro" id="IPR050223">
    <property type="entry name" value="D-isomer_2-hydroxyacid_DH"/>
</dbReference>
<accession>A0A1G7EYZ3</accession>
<dbReference type="Pfam" id="PF02826">
    <property type="entry name" value="2-Hacid_dh_C"/>
    <property type="match status" value="1"/>
</dbReference>
<comment type="similarity">
    <text evidence="1 4">Belongs to the D-isomer specific 2-hydroxyacid dehydrogenase family.</text>
</comment>
<dbReference type="CDD" id="cd12173">
    <property type="entry name" value="PGDH_4"/>
    <property type="match status" value="1"/>
</dbReference>
<proteinExistence type="inferred from homology"/>
<dbReference type="Pfam" id="PF00389">
    <property type="entry name" value="2-Hacid_dh"/>
    <property type="match status" value="1"/>
</dbReference>
<name>A0A1G7EYZ3_9BURK</name>
<dbReference type="InterPro" id="IPR006139">
    <property type="entry name" value="D-isomer_2_OHA_DH_cat_dom"/>
</dbReference>
<evidence type="ECO:0000256" key="4">
    <source>
        <dbReference type="RuleBase" id="RU003719"/>
    </source>
</evidence>
<keyword evidence="3" id="KW-0520">NAD</keyword>
<feature type="domain" description="D-isomer specific 2-hydroxyacid dehydrogenase NAD-binding" evidence="6">
    <location>
        <begin position="125"/>
        <end position="296"/>
    </location>
</feature>
<dbReference type="GO" id="GO:0051287">
    <property type="term" value="F:NAD binding"/>
    <property type="evidence" value="ECO:0007669"/>
    <property type="project" value="InterPro"/>
</dbReference>
<evidence type="ECO:0000256" key="2">
    <source>
        <dbReference type="ARBA" id="ARBA00023002"/>
    </source>
</evidence>
<dbReference type="RefSeq" id="WP_245711529.1">
    <property type="nucleotide sequence ID" value="NZ_FMZC01000025.1"/>
</dbReference>
<keyword evidence="2 4" id="KW-0560">Oxidoreductase</keyword>
<feature type="domain" description="D-isomer specific 2-hydroxyacid dehydrogenase catalytic" evidence="5">
    <location>
        <begin position="27"/>
        <end position="323"/>
    </location>
</feature>
<evidence type="ECO:0000259" key="6">
    <source>
        <dbReference type="Pfam" id="PF02826"/>
    </source>
</evidence>
<reference evidence="7 8" key="1">
    <citation type="submission" date="2016-10" db="EMBL/GenBank/DDBJ databases">
        <authorList>
            <person name="de Groot N.N."/>
        </authorList>
    </citation>
    <scope>NUCLEOTIDE SEQUENCE [LARGE SCALE GENOMIC DNA]</scope>
    <source>
        <strain evidence="7 8">DSM 16619</strain>
    </source>
</reference>
<dbReference type="InterPro" id="IPR036291">
    <property type="entry name" value="NAD(P)-bd_dom_sf"/>
</dbReference>
<dbReference type="EMBL" id="FMZC01000025">
    <property type="protein sequence ID" value="SDE68869.1"/>
    <property type="molecule type" value="Genomic_DNA"/>
</dbReference>
<protein>
    <submittedName>
        <fullName evidence="7">D-3-phosphoglycerate dehydrogenase</fullName>
    </submittedName>
</protein>
<dbReference type="Proteomes" id="UP000198781">
    <property type="component" value="Unassembled WGS sequence"/>
</dbReference>
<dbReference type="SUPFAM" id="SSF51735">
    <property type="entry name" value="NAD(P)-binding Rossmann-fold domains"/>
    <property type="match status" value="1"/>
</dbReference>
<dbReference type="STRING" id="187868.SAMN05192589_12534"/>
<sequence>MNASTMSPAAPEPSAPFDVLVTAAHWPEAAQDLVRRSGGRVHCMAQPITEDTLAEQLAATGAQAIVLRGSPPITDRVMAAAPALRIVAKNGAGVDSVDRAAAQRRGVAVAVALGANADAVAEHALALMLALTRQLPELDRRVRAGGWADSQWQGRDFRGSVVGIVGYGSIGRATARLCTALGAQVLVLRPPGQADGFATEPDLHALLARVDILSLHCPLSDRTRGLIGERELGCMRPGGLLVNTARGPVVQEAALLSALRSGHLAGAGLDTFDTEPLPAHHPLTALPQVLLTPHVAGVTRDAALRVATATARNIVDHLQGRPLLPGHLLAGD</sequence>
<organism evidence="7 8">
    <name type="scientific">Paracidovorax valerianellae</name>
    <dbReference type="NCBI Taxonomy" id="187868"/>
    <lineage>
        <taxon>Bacteria</taxon>
        <taxon>Pseudomonadati</taxon>
        <taxon>Pseudomonadota</taxon>
        <taxon>Betaproteobacteria</taxon>
        <taxon>Burkholderiales</taxon>
        <taxon>Comamonadaceae</taxon>
        <taxon>Paracidovorax</taxon>
    </lineage>
</organism>
<dbReference type="InterPro" id="IPR006140">
    <property type="entry name" value="D-isomer_DH_NAD-bd"/>
</dbReference>
<evidence type="ECO:0000259" key="5">
    <source>
        <dbReference type="Pfam" id="PF00389"/>
    </source>
</evidence>
<dbReference type="AlphaFoldDB" id="A0A1G7EYZ3"/>
<evidence type="ECO:0000313" key="8">
    <source>
        <dbReference type="Proteomes" id="UP000198781"/>
    </source>
</evidence>
<dbReference type="SUPFAM" id="SSF52283">
    <property type="entry name" value="Formate/glycerate dehydrogenase catalytic domain-like"/>
    <property type="match status" value="1"/>
</dbReference>
<dbReference type="Gene3D" id="3.40.50.720">
    <property type="entry name" value="NAD(P)-binding Rossmann-like Domain"/>
    <property type="match status" value="2"/>
</dbReference>
<evidence type="ECO:0000256" key="1">
    <source>
        <dbReference type="ARBA" id="ARBA00005854"/>
    </source>
</evidence>